<dbReference type="EMBL" id="CP017479">
    <property type="protein sequence ID" value="AOW10039.1"/>
    <property type="molecule type" value="Genomic_DNA"/>
</dbReference>
<accession>A0AAC9I460</accession>
<evidence type="ECO:0000313" key="4">
    <source>
        <dbReference type="Proteomes" id="UP000175968"/>
    </source>
</evidence>
<proteinExistence type="predicted"/>
<evidence type="ECO:0000313" key="3">
    <source>
        <dbReference type="EMBL" id="AOW10039.1"/>
    </source>
</evidence>
<feature type="domain" description="Zinc beta-ribbon finger putative" evidence="2">
    <location>
        <begin position="5"/>
        <end position="59"/>
    </location>
</feature>
<dbReference type="KEGG" id="fgl:EM308_11245"/>
<dbReference type="RefSeq" id="WP_070261838.1">
    <property type="nucleotide sequence ID" value="NZ_CP017479.1"/>
</dbReference>
<evidence type="ECO:0000259" key="1">
    <source>
        <dbReference type="Pfam" id="PF19898"/>
    </source>
</evidence>
<gene>
    <name evidence="3" type="ORF">EM308_11245</name>
</gene>
<dbReference type="Proteomes" id="UP000175968">
    <property type="component" value="Chromosome"/>
</dbReference>
<dbReference type="AlphaFoldDB" id="A0AAC9I460"/>
<dbReference type="Pfam" id="PF19898">
    <property type="entry name" value="DUF6371"/>
    <property type="match status" value="1"/>
</dbReference>
<dbReference type="Pfam" id="PF21957">
    <property type="entry name" value="Zn_ribbon_16"/>
    <property type="match status" value="1"/>
</dbReference>
<name>A0AAC9I460_9FLAO</name>
<reference evidence="3 4" key="1">
    <citation type="submission" date="2016-10" db="EMBL/GenBank/DDBJ databases">
        <title>Flavobacterium gilvum sp. nov., isolated from stream water.</title>
        <authorList>
            <person name="Shin S.-K."/>
            <person name="Cho Y.-J."/>
            <person name="Yi H."/>
        </authorList>
    </citation>
    <scope>NUCLEOTIDE SEQUENCE [LARGE SCALE GENOMIC DNA]</scope>
    <source>
        <strain evidence="3 4">EM1308</strain>
    </source>
</reference>
<evidence type="ECO:0000259" key="2">
    <source>
        <dbReference type="Pfam" id="PF21957"/>
    </source>
</evidence>
<dbReference type="NCBIfam" id="NF040506">
    <property type="entry name" value="PG0870_Nterm"/>
    <property type="match status" value="1"/>
</dbReference>
<keyword evidence="4" id="KW-1185">Reference proteome</keyword>
<sequence>MENLRYNLDKSSKKFICPKCNHRTFVLYVDIETGNYLPDAFGWCDRATNCHYHNAPPNGKKAFCIPFLSLKSISEKAYKLTDSNGIISIIPKSQILEQAKNNCWITEWFLKNSIILYLSNESKYFITDEIGFINVVTPTEQPPKLPPSFHSLQQLDEMYIKNAQIDNLTEFLLTKFSKEEVFTVMQKFFITGTNHFWKNATAFFQIDDKVEKTVKLTTSFQYKLTTSSRAN</sequence>
<dbReference type="InterPro" id="IPR045951">
    <property type="entry name" value="DUF6371"/>
</dbReference>
<feature type="domain" description="DUF6371" evidence="1">
    <location>
        <begin position="166"/>
        <end position="228"/>
    </location>
</feature>
<protein>
    <submittedName>
        <fullName evidence="3">Uncharacterized protein</fullName>
    </submittedName>
</protein>
<organism evidence="3 4">
    <name type="scientific">Flavobacterium gilvum</name>
    <dbReference type="NCBI Taxonomy" id="1492737"/>
    <lineage>
        <taxon>Bacteria</taxon>
        <taxon>Pseudomonadati</taxon>
        <taxon>Bacteroidota</taxon>
        <taxon>Flavobacteriia</taxon>
        <taxon>Flavobacteriales</taxon>
        <taxon>Flavobacteriaceae</taxon>
        <taxon>Flavobacterium</taxon>
    </lineage>
</organism>
<dbReference type="InterPro" id="IPR047731">
    <property type="entry name" value="Zinc_ribbon_put"/>
</dbReference>